<comment type="caution">
    <text evidence="1">Lacks conserved residue(s) required for the propagation of feature annotation.</text>
</comment>
<dbReference type="AlphaFoldDB" id="E9HWB1"/>
<dbReference type="STRING" id="6669.E9HWB1"/>
<evidence type="ECO:0000313" key="4">
    <source>
        <dbReference type="EMBL" id="EFX63969.1"/>
    </source>
</evidence>
<dbReference type="GO" id="GO:0003779">
    <property type="term" value="F:actin binding"/>
    <property type="evidence" value="ECO:0007669"/>
    <property type="project" value="UniProtKB-KW"/>
</dbReference>
<evidence type="ECO:0000256" key="1">
    <source>
        <dbReference type="PROSITE-ProRule" id="PRU00782"/>
    </source>
</evidence>
<dbReference type="GO" id="GO:0005524">
    <property type="term" value="F:ATP binding"/>
    <property type="evidence" value="ECO:0007669"/>
    <property type="project" value="InterPro"/>
</dbReference>
<dbReference type="EMBL" id="GL732911">
    <property type="protein sequence ID" value="EFX63969.1"/>
    <property type="molecule type" value="Genomic_DNA"/>
</dbReference>
<dbReference type="GO" id="GO:0016459">
    <property type="term" value="C:myosin complex"/>
    <property type="evidence" value="ECO:0007669"/>
    <property type="project" value="UniProtKB-KW"/>
</dbReference>
<dbReference type="OrthoDB" id="2914378at2759"/>
<dbReference type="Pfam" id="PF00063">
    <property type="entry name" value="Myosin_head"/>
    <property type="match status" value="1"/>
</dbReference>
<dbReference type="SUPFAM" id="SSF52540">
    <property type="entry name" value="P-loop containing nucleoside triphosphate hydrolases"/>
    <property type="match status" value="1"/>
</dbReference>
<proteinExistence type="inferred from homology"/>
<keyword evidence="5" id="KW-1185">Reference proteome</keyword>
<sequence length="184" mass="20669">MGHRPAARPEEEHPDVTSECYALRAPLNSAGRDHLPEAVDDPPRPGDQQRPDGLIETLRRTKPRFDYCFIPNHRAGLVNLSSSTFSAYDDFLQVPLLRSQLRGSELLQAIRLYRQGYPDYMPLGEFFRRFNVLVPPDALPASLLTGLNSSTSTEKQAAEILLLQIDMERSSYRLGLGQVVHGLL</sequence>
<evidence type="ECO:0000259" key="3">
    <source>
        <dbReference type="PROSITE" id="PS51456"/>
    </source>
</evidence>
<keyword evidence="1" id="KW-0009">Actin-binding</keyword>
<dbReference type="Gene3D" id="6.20.240.20">
    <property type="match status" value="1"/>
</dbReference>
<feature type="region of interest" description="Disordered" evidence="2">
    <location>
        <begin position="29"/>
        <end position="53"/>
    </location>
</feature>
<dbReference type="GO" id="GO:0003774">
    <property type="term" value="F:cytoskeletal motor activity"/>
    <property type="evidence" value="ECO:0007669"/>
    <property type="project" value="InterPro"/>
</dbReference>
<feature type="compositionally biased region" description="Basic and acidic residues" evidence="2">
    <location>
        <begin position="31"/>
        <end position="50"/>
    </location>
</feature>
<dbReference type="InterPro" id="IPR001609">
    <property type="entry name" value="Myosin_head_motor_dom-like"/>
</dbReference>
<dbReference type="KEGG" id="dpx:DAPPUDRAFT_118661"/>
<dbReference type="InterPro" id="IPR027417">
    <property type="entry name" value="P-loop_NTPase"/>
</dbReference>
<dbReference type="InParanoid" id="E9HWB1"/>
<evidence type="ECO:0000313" key="5">
    <source>
        <dbReference type="Proteomes" id="UP000000305"/>
    </source>
</evidence>
<dbReference type="Proteomes" id="UP000000305">
    <property type="component" value="Unassembled WGS sequence"/>
</dbReference>
<evidence type="ECO:0000256" key="2">
    <source>
        <dbReference type="SAM" id="MobiDB-lite"/>
    </source>
</evidence>
<keyword evidence="1" id="KW-0505">Motor protein</keyword>
<feature type="domain" description="Myosin motor" evidence="3">
    <location>
        <begin position="1"/>
        <end position="184"/>
    </location>
</feature>
<dbReference type="HOGENOM" id="CLU_1469677_0_0_1"/>
<keyword evidence="1" id="KW-0518">Myosin</keyword>
<accession>E9HWB1</accession>
<dbReference type="eggNOG" id="KOG0161">
    <property type="taxonomic scope" value="Eukaryota"/>
</dbReference>
<gene>
    <name evidence="4" type="ORF">DAPPUDRAFT_118661</name>
</gene>
<name>E9HWB1_DAPPU</name>
<dbReference type="PROSITE" id="PS51456">
    <property type="entry name" value="MYOSIN_MOTOR"/>
    <property type="match status" value="1"/>
</dbReference>
<reference evidence="4 5" key="1">
    <citation type="journal article" date="2011" name="Science">
        <title>The ecoresponsive genome of Daphnia pulex.</title>
        <authorList>
            <person name="Colbourne J.K."/>
            <person name="Pfrender M.E."/>
            <person name="Gilbert D."/>
            <person name="Thomas W.K."/>
            <person name="Tucker A."/>
            <person name="Oakley T.H."/>
            <person name="Tokishita S."/>
            <person name="Aerts A."/>
            <person name="Arnold G.J."/>
            <person name="Basu M.K."/>
            <person name="Bauer D.J."/>
            <person name="Caceres C.E."/>
            <person name="Carmel L."/>
            <person name="Casola C."/>
            <person name="Choi J.H."/>
            <person name="Detter J.C."/>
            <person name="Dong Q."/>
            <person name="Dusheyko S."/>
            <person name="Eads B.D."/>
            <person name="Frohlich T."/>
            <person name="Geiler-Samerotte K.A."/>
            <person name="Gerlach D."/>
            <person name="Hatcher P."/>
            <person name="Jogdeo S."/>
            <person name="Krijgsveld J."/>
            <person name="Kriventseva E.V."/>
            <person name="Kultz D."/>
            <person name="Laforsch C."/>
            <person name="Lindquist E."/>
            <person name="Lopez J."/>
            <person name="Manak J.R."/>
            <person name="Muller J."/>
            <person name="Pangilinan J."/>
            <person name="Patwardhan R.P."/>
            <person name="Pitluck S."/>
            <person name="Pritham E.J."/>
            <person name="Rechtsteiner A."/>
            <person name="Rho M."/>
            <person name="Rogozin I.B."/>
            <person name="Sakarya O."/>
            <person name="Salamov A."/>
            <person name="Schaack S."/>
            <person name="Shapiro H."/>
            <person name="Shiga Y."/>
            <person name="Skalitzky C."/>
            <person name="Smith Z."/>
            <person name="Souvorov A."/>
            <person name="Sung W."/>
            <person name="Tang Z."/>
            <person name="Tsuchiya D."/>
            <person name="Tu H."/>
            <person name="Vos H."/>
            <person name="Wang M."/>
            <person name="Wolf Y.I."/>
            <person name="Yamagata H."/>
            <person name="Yamada T."/>
            <person name="Ye Y."/>
            <person name="Shaw J.R."/>
            <person name="Andrews J."/>
            <person name="Crease T.J."/>
            <person name="Tang H."/>
            <person name="Lucas S.M."/>
            <person name="Robertson H.M."/>
            <person name="Bork P."/>
            <person name="Koonin E.V."/>
            <person name="Zdobnov E.M."/>
            <person name="Grigoriev I.V."/>
            <person name="Lynch M."/>
            <person name="Boore J.L."/>
        </authorList>
    </citation>
    <scope>NUCLEOTIDE SEQUENCE [LARGE SCALE GENOMIC DNA]</scope>
</reference>
<protein>
    <recommendedName>
        <fullName evidence="3">Myosin motor domain-containing protein</fullName>
    </recommendedName>
</protein>
<organism evidence="4 5">
    <name type="scientific">Daphnia pulex</name>
    <name type="common">Water flea</name>
    <dbReference type="NCBI Taxonomy" id="6669"/>
    <lineage>
        <taxon>Eukaryota</taxon>
        <taxon>Metazoa</taxon>
        <taxon>Ecdysozoa</taxon>
        <taxon>Arthropoda</taxon>
        <taxon>Crustacea</taxon>
        <taxon>Branchiopoda</taxon>
        <taxon>Diplostraca</taxon>
        <taxon>Cladocera</taxon>
        <taxon>Anomopoda</taxon>
        <taxon>Daphniidae</taxon>
        <taxon>Daphnia</taxon>
    </lineage>
</organism>
<comment type="similarity">
    <text evidence="1">Belongs to the TRAFAC class myosin-kinesin ATPase superfamily. Myosin family.</text>
</comment>